<comment type="caution">
    <text evidence="2">The sequence shown here is derived from an EMBL/GenBank/DDBJ whole genome shotgun (WGS) entry which is preliminary data.</text>
</comment>
<dbReference type="Proteomes" id="UP001165092">
    <property type="component" value="Unassembled WGS sequence"/>
</dbReference>
<keyword evidence="3" id="KW-1185">Reference proteome</keyword>
<gene>
    <name evidence="2" type="ORF">Nans01_01820</name>
</gene>
<dbReference type="EMBL" id="BSQG01000001">
    <property type="protein sequence ID" value="GLU45831.1"/>
    <property type="molecule type" value="Genomic_DNA"/>
</dbReference>
<organism evidence="2 3">
    <name type="scientific">Nocardiopsis ansamitocini</name>
    <dbReference type="NCBI Taxonomy" id="1670832"/>
    <lineage>
        <taxon>Bacteria</taxon>
        <taxon>Bacillati</taxon>
        <taxon>Actinomycetota</taxon>
        <taxon>Actinomycetes</taxon>
        <taxon>Streptosporangiales</taxon>
        <taxon>Nocardiopsidaceae</taxon>
        <taxon>Nocardiopsis</taxon>
    </lineage>
</organism>
<dbReference type="InterPro" id="IPR045569">
    <property type="entry name" value="Metalloprtase-TldD/E_C"/>
</dbReference>
<protein>
    <submittedName>
        <fullName evidence="2">Peptidase</fullName>
    </submittedName>
</protein>
<name>A0A9W6P2D1_9ACTN</name>
<dbReference type="AlphaFoldDB" id="A0A9W6P2D1"/>
<evidence type="ECO:0000259" key="1">
    <source>
        <dbReference type="Pfam" id="PF19289"/>
    </source>
</evidence>
<dbReference type="Pfam" id="PF19289">
    <property type="entry name" value="PmbA_TldD_3rd"/>
    <property type="match status" value="1"/>
</dbReference>
<proteinExistence type="predicted"/>
<feature type="domain" description="Metalloprotease TldD/E C-terminal" evidence="1">
    <location>
        <begin position="242"/>
        <end position="474"/>
    </location>
</feature>
<dbReference type="SUPFAM" id="SSF111283">
    <property type="entry name" value="Putative modulator of DNA gyrase, PmbA/TldD"/>
    <property type="match status" value="1"/>
</dbReference>
<evidence type="ECO:0000313" key="2">
    <source>
        <dbReference type="EMBL" id="GLU45831.1"/>
    </source>
</evidence>
<evidence type="ECO:0000313" key="3">
    <source>
        <dbReference type="Proteomes" id="UP001165092"/>
    </source>
</evidence>
<dbReference type="PANTHER" id="PTHR43666:SF1">
    <property type="entry name" value="CONSERVED PROTEIN"/>
    <property type="match status" value="1"/>
</dbReference>
<dbReference type="Gene3D" id="3.30.2290.10">
    <property type="entry name" value="PmbA/TldD superfamily"/>
    <property type="match status" value="1"/>
</dbReference>
<accession>A0A9W6P2D1</accession>
<dbReference type="GO" id="GO:0006508">
    <property type="term" value="P:proteolysis"/>
    <property type="evidence" value="ECO:0007669"/>
    <property type="project" value="InterPro"/>
</dbReference>
<sequence length="480" mass="51179">MSGVQSDESKRSTVSQSLPAQAVVERVLELSRASDCMVLVNENSTANLRWAGNSLTTNGVTRSREVTVISLVEGDKGTSVGAVSRSGLRDDQLAELVTASEEAARQAPAAEEARPLLAPEAAATATAAWDGAPASTDIGVFSGFAPALGGAFERSGAAGTQLYGYAEHTMASTFFGSSTGVRLRHDQPTGTVELNAKSADPAHSTWVGRATRDFADVDVAALEAELSRRIGWARNRVDLPAGRYETLLPPEAVADMMVNLYWNMGARDSFEGRTAFSASRGGTRVGERLAKLPLTLRSDPAEPGLECEPFVLADAPGRRISAFDNGLPISGAKWISDGELSRLVQTHDSAVLTALPLTPHTGNLILEEPKATASLEEMIAGTERGLLVTCLWYIRSVDPRTMLLTGLTRDGVYLVEDGEVRGAVNNFRFNESPVGLLQRATEVGRTVPALSRELGDYFSRTAMPPLRIPDFNMSTVSQAS</sequence>
<dbReference type="InterPro" id="IPR036059">
    <property type="entry name" value="TldD/PmbA_sf"/>
</dbReference>
<dbReference type="InterPro" id="IPR035068">
    <property type="entry name" value="TldD/PmbA_N"/>
</dbReference>
<dbReference type="PANTHER" id="PTHR43666">
    <property type="entry name" value="TLDD PROTEIN"/>
    <property type="match status" value="1"/>
</dbReference>
<reference evidence="2" key="1">
    <citation type="submission" date="2023-02" db="EMBL/GenBank/DDBJ databases">
        <title>Nocardiopsis ansamitocini NBRC 112285.</title>
        <authorList>
            <person name="Ichikawa N."/>
            <person name="Sato H."/>
            <person name="Tonouchi N."/>
        </authorList>
    </citation>
    <scope>NUCLEOTIDE SEQUENCE</scope>
    <source>
        <strain evidence="2">NBRC 112285</strain>
    </source>
</reference>
<dbReference type="GO" id="GO:0008237">
    <property type="term" value="F:metallopeptidase activity"/>
    <property type="evidence" value="ECO:0007669"/>
    <property type="project" value="InterPro"/>
</dbReference>